<evidence type="ECO:0000256" key="1">
    <source>
        <dbReference type="ARBA" id="ARBA00006479"/>
    </source>
</evidence>
<comment type="similarity">
    <text evidence="1">Belongs to the ROK (NagC/XylR) family.</text>
</comment>
<evidence type="ECO:0000313" key="2">
    <source>
        <dbReference type="EMBL" id="MBF8191963.1"/>
    </source>
</evidence>
<protein>
    <submittedName>
        <fullName evidence="2">ROK family protein</fullName>
    </submittedName>
</protein>
<dbReference type="PANTHER" id="PTHR18964:SF149">
    <property type="entry name" value="BIFUNCTIONAL UDP-N-ACETYLGLUCOSAMINE 2-EPIMERASE_N-ACETYLMANNOSAMINE KINASE"/>
    <property type="match status" value="1"/>
</dbReference>
<comment type="caution">
    <text evidence="2">The sequence shown here is derived from an EMBL/GenBank/DDBJ whole genome shotgun (WGS) entry which is preliminary data.</text>
</comment>
<dbReference type="Proteomes" id="UP000605361">
    <property type="component" value="Unassembled WGS sequence"/>
</dbReference>
<dbReference type="PANTHER" id="PTHR18964">
    <property type="entry name" value="ROK (REPRESSOR, ORF, KINASE) FAMILY"/>
    <property type="match status" value="1"/>
</dbReference>
<reference evidence="2" key="1">
    <citation type="submission" date="2020-11" db="EMBL/GenBank/DDBJ databases">
        <title>Whole-genome analyses of Nonomuraea sp. K274.</title>
        <authorList>
            <person name="Veyisoglu A."/>
        </authorList>
    </citation>
    <scope>NUCLEOTIDE SEQUENCE</scope>
    <source>
        <strain evidence="2">K274</strain>
    </source>
</reference>
<dbReference type="EMBL" id="JADOGI010000185">
    <property type="protein sequence ID" value="MBF8191963.1"/>
    <property type="molecule type" value="Genomic_DNA"/>
</dbReference>
<evidence type="ECO:0000313" key="3">
    <source>
        <dbReference type="Proteomes" id="UP000605361"/>
    </source>
</evidence>
<sequence length="380" mass="40503">MPVQGRDLAALRRFNTSAVLRALRKQGPQSLTLLKETTGLSRPTVELALEELSGQGWVAEIADAPATRSPGRPARRFRFRGEAGRVVGVDIGLHKIVLLLSDLTGEILAVERESIDSAMDGADRLAFLRTRLERFLAGHGVHQRELWAVSVAVPGFVDEAGRVHSIVVPEWNGLDLANRLAETFRCHVVAENDVNFAAVAEHWRGAARLADDVACVLAGRRASCGLLLGGRLHRGRRGGAGELGTLPHLGLAAAHQALRWDGVRSGESAIEALVRAAEAEDPRALEVLDAYAARLAPGVAALVLAVDPDLIVLCGGVTPAGRWLTPMLTRHLRDITLHVPRIAVSTLGERGVALGAVRTGLDHVDTQLTDPAGPLPSAAR</sequence>
<dbReference type="AlphaFoldDB" id="A0A931F5C8"/>
<dbReference type="Pfam" id="PF00480">
    <property type="entry name" value="ROK"/>
    <property type="match status" value="1"/>
</dbReference>
<name>A0A931F5C8_9ACTN</name>
<keyword evidence="3" id="KW-1185">Reference proteome</keyword>
<accession>A0A931F5C8</accession>
<dbReference type="InterPro" id="IPR000600">
    <property type="entry name" value="ROK"/>
</dbReference>
<organism evidence="2 3">
    <name type="scientific">Nonomuraea cypriaca</name>
    <dbReference type="NCBI Taxonomy" id="1187855"/>
    <lineage>
        <taxon>Bacteria</taxon>
        <taxon>Bacillati</taxon>
        <taxon>Actinomycetota</taxon>
        <taxon>Actinomycetes</taxon>
        <taxon>Streptosporangiales</taxon>
        <taxon>Streptosporangiaceae</taxon>
        <taxon>Nonomuraea</taxon>
    </lineage>
</organism>
<dbReference type="Gene3D" id="3.30.420.40">
    <property type="match status" value="4"/>
</dbReference>
<gene>
    <name evidence="2" type="ORF">ITP53_41040</name>
</gene>
<dbReference type="InterPro" id="IPR036388">
    <property type="entry name" value="WH-like_DNA-bd_sf"/>
</dbReference>
<dbReference type="SUPFAM" id="SSF46785">
    <property type="entry name" value="Winged helix' DNA-binding domain"/>
    <property type="match status" value="1"/>
</dbReference>
<dbReference type="InterPro" id="IPR043129">
    <property type="entry name" value="ATPase_NBD"/>
</dbReference>
<proteinExistence type="inferred from homology"/>
<dbReference type="CDD" id="cd23763">
    <property type="entry name" value="ASKHA_ATPase_ROK"/>
    <property type="match status" value="1"/>
</dbReference>
<dbReference type="SUPFAM" id="SSF53067">
    <property type="entry name" value="Actin-like ATPase domain"/>
    <property type="match status" value="1"/>
</dbReference>
<dbReference type="InterPro" id="IPR036390">
    <property type="entry name" value="WH_DNA-bd_sf"/>
</dbReference>
<dbReference type="Gene3D" id="1.10.10.10">
    <property type="entry name" value="Winged helix-like DNA-binding domain superfamily/Winged helix DNA-binding domain"/>
    <property type="match status" value="1"/>
</dbReference>